<protein>
    <submittedName>
        <fullName evidence="2">VOC family protein</fullName>
    </submittedName>
</protein>
<dbReference type="AlphaFoldDB" id="A0A4R5UXB2"/>
<evidence type="ECO:0000313" key="2">
    <source>
        <dbReference type="EMBL" id="TDK43929.1"/>
    </source>
</evidence>
<comment type="caution">
    <text evidence="2">The sequence shown here is derived from an EMBL/GenBank/DDBJ whole genome shotgun (WGS) entry which is preliminary data.</text>
</comment>
<dbReference type="EMBL" id="SMUV01000071">
    <property type="protein sequence ID" value="TDK43929.1"/>
    <property type="molecule type" value="Genomic_DNA"/>
</dbReference>
<dbReference type="InterPro" id="IPR004360">
    <property type="entry name" value="Glyas_Fos-R_dOase_dom"/>
</dbReference>
<dbReference type="InterPro" id="IPR029068">
    <property type="entry name" value="Glyas_Bleomycin-R_OHBP_Dase"/>
</dbReference>
<accession>A0A4R5UXB2</accession>
<dbReference type="InterPro" id="IPR037523">
    <property type="entry name" value="VOC_core"/>
</dbReference>
<dbReference type="PANTHER" id="PTHR21366:SF14">
    <property type="entry name" value="GLYOXALASE DOMAIN-CONTAINING PROTEIN 5"/>
    <property type="match status" value="1"/>
</dbReference>
<dbReference type="SUPFAM" id="SSF54593">
    <property type="entry name" value="Glyoxalase/Bleomycin resistance protein/Dihydroxybiphenyl dioxygenase"/>
    <property type="match status" value="1"/>
</dbReference>
<proteinExistence type="predicted"/>
<evidence type="ECO:0000259" key="1">
    <source>
        <dbReference type="PROSITE" id="PS51819"/>
    </source>
</evidence>
<dbReference type="PROSITE" id="PS51819">
    <property type="entry name" value="VOC"/>
    <property type="match status" value="1"/>
</dbReference>
<dbReference type="Proteomes" id="UP000295301">
    <property type="component" value="Unassembled WGS sequence"/>
</dbReference>
<keyword evidence="3" id="KW-1185">Reference proteome</keyword>
<dbReference type="Gene3D" id="3.10.180.10">
    <property type="entry name" value="2,3-Dihydroxybiphenyl 1,2-Dioxygenase, domain 1"/>
    <property type="match status" value="1"/>
</dbReference>
<dbReference type="InterPro" id="IPR050383">
    <property type="entry name" value="GlyoxalaseI/FosfomycinResist"/>
</dbReference>
<dbReference type="Pfam" id="PF00903">
    <property type="entry name" value="Glyoxalase"/>
    <property type="match status" value="1"/>
</dbReference>
<dbReference type="CDD" id="cd07253">
    <property type="entry name" value="GLOD5"/>
    <property type="match status" value="1"/>
</dbReference>
<dbReference type="PANTHER" id="PTHR21366">
    <property type="entry name" value="GLYOXALASE FAMILY PROTEIN"/>
    <property type="match status" value="1"/>
</dbReference>
<feature type="domain" description="VOC" evidence="1">
    <location>
        <begin position="9"/>
        <end position="133"/>
    </location>
</feature>
<organism evidence="2 3">
    <name type="scientific">Antarcticimicrobium luteum</name>
    <dbReference type="NCBI Taxonomy" id="2547397"/>
    <lineage>
        <taxon>Bacteria</taxon>
        <taxon>Pseudomonadati</taxon>
        <taxon>Pseudomonadota</taxon>
        <taxon>Alphaproteobacteria</taxon>
        <taxon>Rhodobacterales</taxon>
        <taxon>Paracoccaceae</taxon>
        <taxon>Antarcticimicrobium</taxon>
    </lineage>
</organism>
<reference evidence="2 3" key="1">
    <citation type="submission" date="2019-03" db="EMBL/GenBank/DDBJ databases">
        <title>Ruegeria lutea sp. nov., a novel strain, isolated from marine sediment, the Masan Bay, South Korea.</title>
        <authorList>
            <person name="Kim J."/>
            <person name="Kim D.-Y."/>
            <person name="Lee S.-S."/>
        </authorList>
    </citation>
    <scope>NUCLEOTIDE SEQUENCE [LARGE SCALE GENOMIC DNA]</scope>
    <source>
        <strain evidence="2 3">318-1</strain>
    </source>
</reference>
<sequence length="137" mass="14488">MTMPPTVAALDHLVLTVADIDATLRFYTQVMGMRAETFRPADGSSRHALSFGAQKINLHPATAPFDPKAAHPGPGTADLCFLTGTPLADWQAHLAACGVAVEEGPVPRTGATGPILSLYIRDPDGNLIEISTRADRI</sequence>
<gene>
    <name evidence="2" type="ORF">E1832_16810</name>
</gene>
<dbReference type="OrthoDB" id="9812656at2"/>
<name>A0A4R5UXB2_9RHOB</name>
<evidence type="ECO:0000313" key="3">
    <source>
        <dbReference type="Proteomes" id="UP000295301"/>
    </source>
</evidence>